<comment type="caution">
    <text evidence="1">The sequence shown here is derived from an EMBL/GenBank/DDBJ whole genome shotgun (WGS) entry which is preliminary data.</text>
</comment>
<gene>
    <name evidence="1" type="ORF">ECANGB1_736</name>
</gene>
<sequence>MLFISHLVHFIECATNNGNRPLQLTQQQRQDRPNRSRNYQAQLESRNVVPITSENTKLLFNSNPILMGDSLKCRLTIVTPDIHQFNKDYTTSIVFLNELGNQIQFNPIAPELFIPDPSYFEFRSKAPEFFNSIIFVAKSRNMNRSDIQSPQYKYKSDENYFVAME</sequence>
<evidence type="ECO:0000313" key="2">
    <source>
        <dbReference type="Proteomes" id="UP000192639"/>
    </source>
</evidence>
<reference evidence="1 2" key="1">
    <citation type="journal article" date="2017" name="Environ. Microbiol.">
        <title>Decay of the glycolytic pathway and adaptation to intranuclear parasitism within Enterocytozoonidae microsporidia.</title>
        <authorList>
            <person name="Wiredu Boakye D."/>
            <person name="Jaroenlak P."/>
            <person name="Prachumwat A."/>
            <person name="Williams T.A."/>
            <person name="Bateman K.S."/>
            <person name="Itsathitphaisarn O."/>
            <person name="Sritunyalucksana K."/>
            <person name="Paszkiewicz K.H."/>
            <person name="Moore K.A."/>
            <person name="Stentiford G.D."/>
            <person name="Williams B.A."/>
        </authorList>
    </citation>
    <scope>NUCLEOTIDE SEQUENCE [LARGE SCALE GENOMIC DNA]</scope>
    <source>
        <strain evidence="1 2">GB1</strain>
    </source>
</reference>
<dbReference type="VEuPathDB" id="MicrosporidiaDB:ECANGB1_736"/>
<proteinExistence type="predicted"/>
<dbReference type="EMBL" id="LWDP01000021">
    <property type="protein sequence ID" value="ORD94421.1"/>
    <property type="molecule type" value="Genomic_DNA"/>
</dbReference>
<dbReference type="AlphaFoldDB" id="A0A1Y1S7H7"/>
<dbReference type="Proteomes" id="UP000192639">
    <property type="component" value="Unassembled WGS sequence"/>
</dbReference>
<evidence type="ECO:0000313" key="1">
    <source>
        <dbReference type="EMBL" id="ORD94421.1"/>
    </source>
</evidence>
<keyword evidence="2" id="KW-1185">Reference proteome</keyword>
<protein>
    <submittedName>
        <fullName evidence="1">Uncharacterized protein</fullName>
    </submittedName>
</protein>
<organism evidence="1 2">
    <name type="scientific">Enterospora canceri</name>
    <dbReference type="NCBI Taxonomy" id="1081671"/>
    <lineage>
        <taxon>Eukaryota</taxon>
        <taxon>Fungi</taxon>
        <taxon>Fungi incertae sedis</taxon>
        <taxon>Microsporidia</taxon>
        <taxon>Enterocytozoonidae</taxon>
        <taxon>Enterospora</taxon>
    </lineage>
</organism>
<name>A0A1Y1S7H7_9MICR</name>
<accession>A0A1Y1S7H7</accession>